<gene>
    <name evidence="2" type="ORF">SAMN06265338_10630</name>
</gene>
<evidence type="ECO:0000313" key="2">
    <source>
        <dbReference type="EMBL" id="SNB74298.1"/>
    </source>
</evidence>
<dbReference type="GO" id="GO:0005506">
    <property type="term" value="F:iron ion binding"/>
    <property type="evidence" value="ECO:0007669"/>
    <property type="project" value="InterPro"/>
</dbReference>
<dbReference type="RefSeq" id="WP_088521054.1">
    <property type="nucleotide sequence ID" value="NZ_FYDG01000006.1"/>
</dbReference>
<dbReference type="EMBL" id="FYDG01000006">
    <property type="protein sequence ID" value="SNB74298.1"/>
    <property type="molecule type" value="Genomic_DNA"/>
</dbReference>
<name>A0A212RP31_RHOAC</name>
<dbReference type="AlphaFoldDB" id="A0A212RP31"/>
<proteinExistence type="predicted"/>
<accession>A0A212RP31</accession>
<dbReference type="PANTHER" id="PTHR11178">
    <property type="entry name" value="IRON-SULFUR CLUSTER SCAFFOLD PROTEIN NFU-RELATED"/>
    <property type="match status" value="1"/>
</dbReference>
<dbReference type="GO" id="GO:0051536">
    <property type="term" value="F:iron-sulfur cluster binding"/>
    <property type="evidence" value="ECO:0007669"/>
    <property type="project" value="InterPro"/>
</dbReference>
<organism evidence="2 3">
    <name type="scientific">Rhodoblastus acidophilus</name>
    <name type="common">Rhodopseudomonas acidophila</name>
    <dbReference type="NCBI Taxonomy" id="1074"/>
    <lineage>
        <taxon>Bacteria</taxon>
        <taxon>Pseudomonadati</taxon>
        <taxon>Pseudomonadota</taxon>
        <taxon>Alphaproteobacteria</taxon>
        <taxon>Hyphomicrobiales</taxon>
        <taxon>Rhodoblastaceae</taxon>
        <taxon>Rhodoblastus</taxon>
    </lineage>
</organism>
<dbReference type="OrthoDB" id="9808097at2"/>
<dbReference type="GO" id="GO:0016226">
    <property type="term" value="P:iron-sulfur cluster assembly"/>
    <property type="evidence" value="ECO:0007669"/>
    <property type="project" value="InterPro"/>
</dbReference>
<protein>
    <submittedName>
        <fullName evidence="2">Fe-S cluster biogenesis protein NfuA, 4Fe-4S-binding domain</fullName>
    </submittedName>
</protein>
<evidence type="ECO:0000313" key="3">
    <source>
        <dbReference type="Proteomes" id="UP000198418"/>
    </source>
</evidence>
<sequence>MTMHTGAVVADTPVAVEDRREQLVREAIEEIRPALKRDGGDCELLSIEGKIVNVKLTGACIFCSLASATLEGIQSRIVEKLGELVRVVPAPTGLRRSGH</sequence>
<dbReference type="Proteomes" id="UP000198418">
    <property type="component" value="Unassembled WGS sequence"/>
</dbReference>
<dbReference type="InterPro" id="IPR034904">
    <property type="entry name" value="FSCA_dom_sf"/>
</dbReference>
<feature type="domain" description="NIF system FeS cluster assembly NifU C-terminal" evidence="1">
    <location>
        <begin position="24"/>
        <end position="88"/>
    </location>
</feature>
<dbReference type="SUPFAM" id="SSF117916">
    <property type="entry name" value="Fe-S cluster assembly (FSCA) domain-like"/>
    <property type="match status" value="1"/>
</dbReference>
<dbReference type="Pfam" id="PF01106">
    <property type="entry name" value="NifU"/>
    <property type="match status" value="1"/>
</dbReference>
<reference evidence="3" key="1">
    <citation type="submission" date="2017-06" db="EMBL/GenBank/DDBJ databases">
        <authorList>
            <person name="Varghese N."/>
            <person name="Submissions S."/>
        </authorList>
    </citation>
    <scope>NUCLEOTIDE SEQUENCE [LARGE SCALE GENOMIC DNA]</scope>
    <source>
        <strain evidence="3">DSM 137</strain>
    </source>
</reference>
<keyword evidence="3" id="KW-1185">Reference proteome</keyword>
<dbReference type="Gene3D" id="3.30.300.130">
    <property type="entry name" value="Fe-S cluster assembly (FSCA)"/>
    <property type="match status" value="1"/>
</dbReference>
<dbReference type="InterPro" id="IPR001075">
    <property type="entry name" value="NIF_FeS_clus_asmbl_NifU_C"/>
</dbReference>
<evidence type="ECO:0000259" key="1">
    <source>
        <dbReference type="Pfam" id="PF01106"/>
    </source>
</evidence>